<dbReference type="Proteomes" id="UP000282423">
    <property type="component" value="Unassembled WGS sequence"/>
</dbReference>
<dbReference type="EMBL" id="RBWS01000001">
    <property type="protein sequence ID" value="RKO73163.1"/>
    <property type="molecule type" value="Genomic_DNA"/>
</dbReference>
<proteinExistence type="inferred from homology"/>
<accession>A0A420W3N1</accession>
<evidence type="ECO:0000313" key="5">
    <source>
        <dbReference type="EMBL" id="RKO73163.1"/>
    </source>
</evidence>
<evidence type="ECO:0000256" key="2">
    <source>
        <dbReference type="ARBA" id="ARBA00022676"/>
    </source>
</evidence>
<dbReference type="Gene3D" id="3.90.550.10">
    <property type="entry name" value="Spore Coat Polysaccharide Biosynthesis Protein SpsA, Chain A"/>
    <property type="match status" value="1"/>
</dbReference>
<dbReference type="PANTHER" id="PTHR43685:SF5">
    <property type="entry name" value="GLYCOSYLTRANSFERASE EPSE-RELATED"/>
    <property type="match status" value="1"/>
</dbReference>
<feature type="domain" description="Glycosyltransferase 2-like" evidence="4">
    <location>
        <begin position="9"/>
        <end position="167"/>
    </location>
</feature>
<dbReference type="InterPro" id="IPR001173">
    <property type="entry name" value="Glyco_trans_2-like"/>
</dbReference>
<evidence type="ECO:0000256" key="1">
    <source>
        <dbReference type="ARBA" id="ARBA00006739"/>
    </source>
</evidence>
<keyword evidence="3 5" id="KW-0808">Transferase</keyword>
<dbReference type="SUPFAM" id="SSF53448">
    <property type="entry name" value="Nucleotide-diphospho-sugar transferases"/>
    <property type="match status" value="1"/>
</dbReference>
<evidence type="ECO:0000313" key="6">
    <source>
        <dbReference type="Proteomes" id="UP000282423"/>
    </source>
</evidence>
<protein>
    <submittedName>
        <fullName evidence="5">Glycosyltransferase</fullName>
    </submittedName>
</protein>
<dbReference type="InterPro" id="IPR029044">
    <property type="entry name" value="Nucleotide-diphossugar_trans"/>
</dbReference>
<gene>
    <name evidence="5" type="ORF">D7322_00325</name>
</gene>
<dbReference type="PANTHER" id="PTHR43685">
    <property type="entry name" value="GLYCOSYLTRANSFERASE"/>
    <property type="match status" value="1"/>
</dbReference>
<dbReference type="OrthoDB" id="9815829at2"/>
<evidence type="ECO:0000259" key="4">
    <source>
        <dbReference type="Pfam" id="PF00535"/>
    </source>
</evidence>
<dbReference type="Pfam" id="PF00535">
    <property type="entry name" value="Glycos_transf_2"/>
    <property type="match status" value="1"/>
</dbReference>
<dbReference type="GO" id="GO:0016757">
    <property type="term" value="F:glycosyltransferase activity"/>
    <property type="evidence" value="ECO:0007669"/>
    <property type="project" value="UniProtKB-KW"/>
</dbReference>
<dbReference type="InterPro" id="IPR050834">
    <property type="entry name" value="Glycosyltransf_2"/>
</dbReference>
<dbReference type="RefSeq" id="WP_121120502.1">
    <property type="nucleotide sequence ID" value="NZ_RBWS01000001.1"/>
</dbReference>
<name>A0A420W3N1_9SPHI</name>
<comment type="caution">
    <text evidence="5">The sequence shown here is derived from an EMBL/GenBank/DDBJ whole genome shotgun (WGS) entry which is preliminary data.</text>
</comment>
<comment type="similarity">
    <text evidence="1">Belongs to the glycosyltransferase 2 family.</text>
</comment>
<keyword evidence="6" id="KW-1185">Reference proteome</keyword>
<dbReference type="AlphaFoldDB" id="A0A420W3N1"/>
<reference evidence="5 6" key="1">
    <citation type="submission" date="2018-10" db="EMBL/GenBank/DDBJ databases">
        <title>Sphingobacterium sp. M05W1-28.</title>
        <authorList>
            <person name="Cai H."/>
        </authorList>
    </citation>
    <scope>NUCLEOTIDE SEQUENCE [LARGE SCALE GENOMIC DNA]</scope>
    <source>
        <strain evidence="5 6">M05W1-28</strain>
    </source>
</reference>
<evidence type="ECO:0000256" key="3">
    <source>
        <dbReference type="ARBA" id="ARBA00022679"/>
    </source>
</evidence>
<sequence>MSSQHPLVTVLMAAYNAEKHIASAIQSILQQTYPNFELLIIEDCSTDNTLDEIKKFKDSRIKLLQNVCNQGVVITRNRALTEANGAFIAVMDSDDIAVPDRIECLLNEFEAHPEYALIGGHAHVIDHYGIPTGQQFMVETDPSLLRYRLLLGNNFTHSSIMMRTEVFREFNGYRTPLAEDYDLFLRISTKYPVGNLDKVLLFYRDHTSGISKKYAQELENQVLPIKENILRSLRLPADISYQKMITHPLNWDEVNIAAYKKLHADLLDRIYATPHSSSAHAKRFIFQRWYEVIMNNGGKMTIFYFFNAPFFGWQYFTAKQFRRALKNSIKNLFK</sequence>
<keyword evidence="2" id="KW-0328">Glycosyltransferase</keyword>
<organism evidence="5 6">
    <name type="scientific">Sphingobacterium puteale</name>
    <dbReference type="NCBI Taxonomy" id="2420510"/>
    <lineage>
        <taxon>Bacteria</taxon>
        <taxon>Pseudomonadati</taxon>
        <taxon>Bacteroidota</taxon>
        <taxon>Sphingobacteriia</taxon>
        <taxon>Sphingobacteriales</taxon>
        <taxon>Sphingobacteriaceae</taxon>
        <taxon>Sphingobacterium</taxon>
    </lineage>
</organism>